<reference evidence="2" key="1">
    <citation type="journal article" date="2016" name="Genome Announc.">
        <title>Draft genome sequences of fungus Aspergillus calidoustus.</title>
        <authorList>
            <person name="Horn F."/>
            <person name="Linde J."/>
            <person name="Mattern D.J."/>
            <person name="Walther G."/>
            <person name="Guthke R."/>
            <person name="Scherlach K."/>
            <person name="Martin K."/>
            <person name="Brakhage A.A."/>
            <person name="Petzke L."/>
            <person name="Valiante V."/>
        </authorList>
    </citation>
    <scope>NUCLEOTIDE SEQUENCE [LARGE SCALE GENOMIC DNA]</scope>
    <source>
        <strain evidence="2">SF006504</strain>
    </source>
</reference>
<name>A0A0U5A125_ASPCI</name>
<organism evidence="1 2">
    <name type="scientific">Aspergillus calidoustus</name>
    <dbReference type="NCBI Taxonomy" id="454130"/>
    <lineage>
        <taxon>Eukaryota</taxon>
        <taxon>Fungi</taxon>
        <taxon>Dikarya</taxon>
        <taxon>Ascomycota</taxon>
        <taxon>Pezizomycotina</taxon>
        <taxon>Eurotiomycetes</taxon>
        <taxon>Eurotiomycetidae</taxon>
        <taxon>Eurotiales</taxon>
        <taxon>Aspergillaceae</taxon>
        <taxon>Aspergillus</taxon>
        <taxon>Aspergillus subgen. Nidulantes</taxon>
    </lineage>
</organism>
<keyword evidence="2" id="KW-1185">Reference proteome</keyword>
<dbReference type="OrthoDB" id="1720422at2759"/>
<dbReference type="AlphaFoldDB" id="A0A0U5A125"/>
<evidence type="ECO:0000313" key="1">
    <source>
        <dbReference type="EMBL" id="CEN61897.1"/>
    </source>
</evidence>
<evidence type="ECO:0000313" key="2">
    <source>
        <dbReference type="Proteomes" id="UP000054771"/>
    </source>
</evidence>
<protein>
    <submittedName>
        <fullName evidence="1">Uncharacterized protein</fullName>
    </submittedName>
</protein>
<dbReference type="Proteomes" id="UP000054771">
    <property type="component" value="Unassembled WGS sequence"/>
</dbReference>
<dbReference type="EMBL" id="CDMC01000006">
    <property type="protein sequence ID" value="CEN61897.1"/>
    <property type="molecule type" value="Genomic_DNA"/>
</dbReference>
<gene>
    <name evidence="1" type="ORF">ASPCAL08543</name>
</gene>
<sequence>MDFFAANASRLEELTIDVDSFPRLLAKWRDLQKDWMKARNFFAFKVLQLQKGNTESLFPRLRKLSVRGIGFQYAHTEIAYAFQLHKLHALRLDSAHILRTVAEIADHKTIPIISLIIKADEQRCPIEPQFFALSMPNLKDVFIRIVAPDQTSLTPHLRSIFAPGREIRRFVYHRHLYVAGDTASVWDPTVAPMVWDTGVVTLLGNANLQCVGLCDHLPSLRFHLVQDPPTTWEILHIRYLPTVHEEYHPHNPIFDLARDFDVPFNPPPTSVVDLTPYRSEFTTAEMTEFLAFANWAFGPSGLPNLELLVFGRVNTVHWVQALERSLFLTRNMDAATRVKYPYRQVGAGDERIRTRFEDNVDFLTTG</sequence>
<proteinExistence type="predicted"/>
<accession>A0A0U5A125</accession>